<keyword evidence="1" id="KW-0732">Signal</keyword>
<dbReference type="Proteomes" id="UP001595826">
    <property type="component" value="Unassembled WGS sequence"/>
</dbReference>
<evidence type="ECO:0000313" key="4">
    <source>
        <dbReference type="Proteomes" id="UP001595826"/>
    </source>
</evidence>
<evidence type="ECO:0000313" key="3">
    <source>
        <dbReference type="EMBL" id="MFC4269850.1"/>
    </source>
</evidence>
<dbReference type="EMBL" id="JBHSCY010000003">
    <property type="protein sequence ID" value="MFC4269850.1"/>
    <property type="molecule type" value="Genomic_DNA"/>
</dbReference>
<dbReference type="InterPro" id="IPR036691">
    <property type="entry name" value="Endo/exonu/phosph_ase_sf"/>
</dbReference>
<dbReference type="Gene3D" id="3.60.10.10">
    <property type="entry name" value="Endonuclease/exonuclease/phosphatase"/>
    <property type="match status" value="1"/>
</dbReference>
<gene>
    <name evidence="3" type="ORF">ACFOWD_13115</name>
</gene>
<evidence type="ECO:0000259" key="2">
    <source>
        <dbReference type="Pfam" id="PF18962"/>
    </source>
</evidence>
<dbReference type="NCBIfam" id="TIGR04183">
    <property type="entry name" value="Por_Secre_tail"/>
    <property type="match status" value="1"/>
</dbReference>
<dbReference type="Pfam" id="PF18962">
    <property type="entry name" value="Por_Secre_tail"/>
    <property type="match status" value="1"/>
</dbReference>
<reference evidence="4" key="1">
    <citation type="journal article" date="2019" name="Int. J. Syst. Evol. Microbiol.">
        <title>The Global Catalogue of Microorganisms (GCM) 10K type strain sequencing project: providing services to taxonomists for standard genome sequencing and annotation.</title>
        <authorList>
            <consortium name="The Broad Institute Genomics Platform"/>
            <consortium name="The Broad Institute Genome Sequencing Center for Infectious Disease"/>
            <person name="Wu L."/>
            <person name="Ma J."/>
        </authorList>
    </citation>
    <scope>NUCLEOTIDE SEQUENCE [LARGE SCALE GENOMIC DNA]</scope>
    <source>
        <strain evidence="4">CECT 8655</strain>
    </source>
</reference>
<organism evidence="3 4">
    <name type="scientific">Polaribacter marinivivus</name>
    <dbReference type="NCBI Taxonomy" id="1524260"/>
    <lineage>
        <taxon>Bacteria</taxon>
        <taxon>Pseudomonadati</taxon>
        <taxon>Bacteroidota</taxon>
        <taxon>Flavobacteriia</taxon>
        <taxon>Flavobacteriales</taxon>
        <taxon>Flavobacteriaceae</taxon>
    </lineage>
</organism>
<feature type="domain" description="Secretion system C-terminal sorting" evidence="2">
    <location>
        <begin position="362"/>
        <end position="411"/>
    </location>
</feature>
<proteinExistence type="predicted"/>
<keyword evidence="4" id="KW-1185">Reference proteome</keyword>
<protein>
    <submittedName>
        <fullName evidence="3">T9SS type A sorting domain-containing protein</fullName>
    </submittedName>
</protein>
<dbReference type="RefSeq" id="WP_377411326.1">
    <property type="nucleotide sequence ID" value="NZ_JBHSCY010000003.1"/>
</dbReference>
<evidence type="ECO:0000256" key="1">
    <source>
        <dbReference type="ARBA" id="ARBA00022729"/>
    </source>
</evidence>
<name>A0ABV8RBP9_9FLAO</name>
<dbReference type="InterPro" id="IPR026444">
    <property type="entry name" value="Secre_tail"/>
</dbReference>
<accession>A0ABV8RBP9</accession>
<dbReference type="SUPFAM" id="SSF56219">
    <property type="entry name" value="DNase I-like"/>
    <property type="match status" value="1"/>
</dbReference>
<comment type="caution">
    <text evidence="3">The sequence shown here is derived from an EMBL/GenBank/DDBJ whole genome shotgun (WGS) entry which is preliminary data.</text>
</comment>
<sequence>MFQKRNVLFILLFVVSLLQGQTRIKTMFYNTLNYNSNAESVARTPHLKTILDEVKPDLFMVCELKNETASNYLFNNAIVTSNPSFKKADFNTSRSPATDLLQMVYYNADKLTLEFNEVIPTGVRDINHYTLKLKTASETRIEVFVTHLKASRGIDNRQKREESIEIFTRQLDRLPQDAYVIFAGDFNFYTSNEEGFLKLIDENNPIQIIDPINRLCPSFPDDGKDYYDVDYDNTYFWNNSSFSDVHSQSTRSSQLNGDGAGGGMDDRFDFIMLSKNLTESTEMKFVNNSYKTIGNNGNCYNSFVSNTSCTGEFSQNLRNALFNFSDHLPIVLELENQQNILSNYTYVKKLNFSIKHQELKLKIDKNIKEIKIYNTLGKVVFTSKNINSNETVIHLNILNNGLYFLKVDDYKVAKFLKI</sequence>